<feature type="compositionally biased region" description="Low complexity" evidence="1">
    <location>
        <begin position="65"/>
        <end position="144"/>
    </location>
</feature>
<accession>A0A1I2PTR9</accession>
<name>A0A1I2PTR9_9LACO</name>
<dbReference type="RefSeq" id="WP_046922562.1">
    <property type="nucleotide sequence ID" value="NZ_AYYL01000002.1"/>
</dbReference>
<feature type="region of interest" description="Disordered" evidence="1">
    <location>
        <begin position="39"/>
        <end position="145"/>
    </location>
</feature>
<gene>
    <name evidence="3" type="ORF">SAMN02910432_00301</name>
</gene>
<evidence type="ECO:0000313" key="4">
    <source>
        <dbReference type="Proteomes" id="UP000182635"/>
    </source>
</evidence>
<dbReference type="OrthoDB" id="2152070at2"/>
<organism evidence="3 4">
    <name type="scientific">Ligilactobacillus ruminis DSM 20403 = NBRC 102161</name>
    <dbReference type="NCBI Taxonomy" id="1423798"/>
    <lineage>
        <taxon>Bacteria</taxon>
        <taxon>Bacillati</taxon>
        <taxon>Bacillota</taxon>
        <taxon>Bacilli</taxon>
        <taxon>Lactobacillales</taxon>
        <taxon>Lactobacillaceae</taxon>
        <taxon>Ligilactobacillus</taxon>
    </lineage>
</organism>
<feature type="chain" id="PRO_5010202225" evidence="2">
    <location>
        <begin position="28"/>
        <end position="256"/>
    </location>
</feature>
<feature type="signal peptide" evidence="2">
    <location>
        <begin position="1"/>
        <end position="27"/>
    </location>
</feature>
<dbReference type="AlphaFoldDB" id="A0A1I2PTR9"/>
<dbReference type="Proteomes" id="UP000182635">
    <property type="component" value="Unassembled WGS sequence"/>
</dbReference>
<dbReference type="EMBL" id="FOPI01000005">
    <property type="protein sequence ID" value="SFG19675.1"/>
    <property type="molecule type" value="Genomic_DNA"/>
</dbReference>
<evidence type="ECO:0000256" key="2">
    <source>
        <dbReference type="SAM" id="SignalP"/>
    </source>
</evidence>
<sequence>MNVLKNTKALIALSVVVAAIGGSQVYACRDTFAALAHEETGTKSVAKKETSEKKVSPSVKKESSSESSATETSSVSKSSSSVAQSSSAASSSSDAQSSSQTTTQAQTATQQSSQTAQSQAASSQTTQAQSQTQQSSSQQPAQTSGFCLNGHSYPIRSFSGTGSVPADGNVYAWTSLPNYYLFEMMGAAHSQLGSLHVGSEVVINGRVLHVSEIMYGVKNDGTGLEVVSNKLAQHSAGWQTCEQSCYNSTLTVWFAD</sequence>
<protein>
    <submittedName>
        <fullName evidence="3">Uncharacterized protein</fullName>
    </submittedName>
</protein>
<evidence type="ECO:0000256" key="1">
    <source>
        <dbReference type="SAM" id="MobiDB-lite"/>
    </source>
</evidence>
<evidence type="ECO:0000313" key="3">
    <source>
        <dbReference type="EMBL" id="SFG19675.1"/>
    </source>
</evidence>
<keyword evidence="2" id="KW-0732">Signal</keyword>
<proteinExistence type="predicted"/>
<reference evidence="4" key="1">
    <citation type="submission" date="2016-10" db="EMBL/GenBank/DDBJ databases">
        <authorList>
            <person name="Varghese N."/>
            <person name="Submissions S."/>
        </authorList>
    </citation>
    <scope>NUCLEOTIDE SEQUENCE [LARGE SCALE GENOMIC DNA]</scope>
    <source>
        <strain evidence="4">DSM 20403</strain>
    </source>
</reference>
<feature type="compositionally biased region" description="Basic and acidic residues" evidence="1">
    <location>
        <begin position="39"/>
        <end position="64"/>
    </location>
</feature>